<feature type="domain" description="Bacterial alpha-L-rhamnosidase N-terminal" evidence="1">
    <location>
        <begin position="159"/>
        <end position="190"/>
    </location>
</feature>
<sequence length="191" mass="22079">MITVKNLRTEYLDNPLAIDTYSPRFSWQIADSERATYQSAYQIQVAKSLADLQSDIPELWDSGKVFSPQPLNIAYAGEPLPSQLPCYWRVRVWDQEDRVSDYSLPASFEIGILYPEQWQGKWIAANIEQKLEVRHPSQAPLRLNPPVPMLQHKFQIKKPVHYARAYIAALGYCELYLNDHKVGDRVLEPAY</sequence>
<dbReference type="AlphaFoldDB" id="A0A176S6M3"/>
<dbReference type="EMBL" id="LUTY01000286">
    <property type="protein sequence ID" value="OAD23574.1"/>
    <property type="molecule type" value="Genomic_DNA"/>
</dbReference>
<dbReference type="InterPro" id="IPR016007">
    <property type="entry name" value="Alpha_rhamnosid"/>
</dbReference>
<feature type="non-terminal residue" evidence="2">
    <location>
        <position position="191"/>
    </location>
</feature>
<dbReference type="Gene3D" id="2.60.40.10">
    <property type="entry name" value="Immunoglobulins"/>
    <property type="match status" value="1"/>
</dbReference>
<dbReference type="InterPro" id="IPR013737">
    <property type="entry name" value="Bac_rhamnosid_N"/>
</dbReference>
<name>A0A176S6M3_9GAMM</name>
<dbReference type="Gene3D" id="2.60.120.260">
    <property type="entry name" value="Galactose-binding domain-like"/>
    <property type="match status" value="1"/>
</dbReference>
<gene>
    <name evidence="2" type="ORF">THIOM_000590</name>
</gene>
<dbReference type="PANTHER" id="PTHR33307:SF6">
    <property type="entry name" value="ALPHA-RHAMNOSIDASE (EUROFUNG)-RELATED"/>
    <property type="match status" value="1"/>
</dbReference>
<accession>A0A176S6M3</accession>
<proteinExistence type="predicted"/>
<evidence type="ECO:0000313" key="3">
    <source>
        <dbReference type="Proteomes" id="UP000076962"/>
    </source>
</evidence>
<protein>
    <submittedName>
        <fullName evidence="2">Protein containing Bacterial alpha-L-rhamnosidase</fullName>
    </submittedName>
</protein>
<dbReference type="InterPro" id="IPR013783">
    <property type="entry name" value="Ig-like_fold"/>
</dbReference>
<dbReference type="Proteomes" id="UP000076962">
    <property type="component" value="Unassembled WGS sequence"/>
</dbReference>
<reference evidence="2 3" key="1">
    <citation type="submission" date="2016-05" db="EMBL/GenBank/DDBJ databases">
        <title>Single-cell genome of chain-forming Candidatus Thiomargarita nelsonii and comparison to other large sulfur-oxidizing bacteria.</title>
        <authorList>
            <person name="Winkel M."/>
            <person name="Salman V."/>
            <person name="Woyke T."/>
            <person name="Schulz-Vogt H."/>
            <person name="Richter M."/>
            <person name="Flood B."/>
            <person name="Bailey J."/>
            <person name="Amann R."/>
            <person name="Mussmann M."/>
        </authorList>
    </citation>
    <scope>NUCLEOTIDE SEQUENCE [LARGE SCALE GENOMIC DNA]</scope>
    <source>
        <strain evidence="2 3">THI036</strain>
    </source>
</reference>
<comment type="caution">
    <text evidence="2">The sequence shown here is derived from an EMBL/GenBank/DDBJ whole genome shotgun (WGS) entry which is preliminary data.</text>
</comment>
<keyword evidence="3" id="KW-1185">Reference proteome</keyword>
<dbReference type="Pfam" id="PF25788">
    <property type="entry name" value="Ig_Rha78A_N"/>
    <property type="match status" value="1"/>
</dbReference>
<evidence type="ECO:0000259" key="1">
    <source>
        <dbReference type="Pfam" id="PF08531"/>
    </source>
</evidence>
<evidence type="ECO:0000313" key="2">
    <source>
        <dbReference type="EMBL" id="OAD23574.1"/>
    </source>
</evidence>
<organism evidence="2 3">
    <name type="scientific">Candidatus Thiomargarita nelsonii</name>
    <dbReference type="NCBI Taxonomy" id="1003181"/>
    <lineage>
        <taxon>Bacteria</taxon>
        <taxon>Pseudomonadati</taxon>
        <taxon>Pseudomonadota</taxon>
        <taxon>Gammaproteobacteria</taxon>
        <taxon>Thiotrichales</taxon>
        <taxon>Thiotrichaceae</taxon>
        <taxon>Thiomargarita</taxon>
    </lineage>
</organism>
<dbReference type="PANTHER" id="PTHR33307">
    <property type="entry name" value="ALPHA-RHAMNOSIDASE (EUROFUNG)"/>
    <property type="match status" value="1"/>
</dbReference>
<dbReference type="Pfam" id="PF08531">
    <property type="entry name" value="Bac_rhamnosid_N"/>
    <property type="match status" value="1"/>
</dbReference>